<keyword evidence="3" id="KW-1185">Reference proteome</keyword>
<reference evidence="2 3" key="1">
    <citation type="submission" date="2019-09" db="EMBL/GenBank/DDBJ databases">
        <title>Genome sequencing of strain KACC 19322.</title>
        <authorList>
            <person name="Heo J."/>
            <person name="Kim S.-J."/>
            <person name="Kim J.-S."/>
            <person name="Hong S.-B."/>
            <person name="Kwon S.-W."/>
        </authorList>
    </citation>
    <scope>NUCLEOTIDE SEQUENCE [LARGE SCALE GENOMIC DNA]</scope>
    <source>
        <strain evidence="2 3">KACC 19322</strain>
    </source>
</reference>
<dbReference type="InterPro" id="IPR036390">
    <property type="entry name" value="WH_DNA-bd_sf"/>
</dbReference>
<dbReference type="EMBL" id="CP043504">
    <property type="protein sequence ID" value="QEO08982.1"/>
    <property type="molecule type" value="Genomic_DNA"/>
</dbReference>
<dbReference type="Proteomes" id="UP000322159">
    <property type="component" value="Chromosome"/>
</dbReference>
<name>A0A5C1Y7T3_9MICO</name>
<dbReference type="Pfam" id="PF01047">
    <property type="entry name" value="MarR"/>
    <property type="match status" value="1"/>
</dbReference>
<dbReference type="PANTHER" id="PTHR33164">
    <property type="entry name" value="TRANSCRIPTIONAL REGULATOR, MARR FAMILY"/>
    <property type="match status" value="1"/>
</dbReference>
<dbReference type="PANTHER" id="PTHR33164:SF99">
    <property type="entry name" value="MARR FAMILY REGULATORY PROTEIN"/>
    <property type="match status" value="1"/>
</dbReference>
<dbReference type="SMART" id="SM00347">
    <property type="entry name" value="HTH_MARR"/>
    <property type="match status" value="1"/>
</dbReference>
<evidence type="ECO:0000313" key="3">
    <source>
        <dbReference type="Proteomes" id="UP000322159"/>
    </source>
</evidence>
<dbReference type="SUPFAM" id="SSF46785">
    <property type="entry name" value="Winged helix' DNA-binding domain"/>
    <property type="match status" value="1"/>
</dbReference>
<dbReference type="InterPro" id="IPR036388">
    <property type="entry name" value="WH-like_DNA-bd_sf"/>
</dbReference>
<dbReference type="GO" id="GO:0006950">
    <property type="term" value="P:response to stress"/>
    <property type="evidence" value="ECO:0007669"/>
    <property type="project" value="TreeGrafter"/>
</dbReference>
<dbReference type="AlphaFoldDB" id="A0A5C1Y7T3"/>
<dbReference type="InterPro" id="IPR000835">
    <property type="entry name" value="HTH_MarR-typ"/>
</dbReference>
<accession>A0A5C1Y7T3</accession>
<proteinExistence type="predicted"/>
<dbReference type="GO" id="GO:0003700">
    <property type="term" value="F:DNA-binding transcription factor activity"/>
    <property type="evidence" value="ECO:0007669"/>
    <property type="project" value="InterPro"/>
</dbReference>
<dbReference type="PROSITE" id="PS50995">
    <property type="entry name" value="HTH_MARR_2"/>
    <property type="match status" value="1"/>
</dbReference>
<protein>
    <submittedName>
        <fullName evidence="2">Winged helix-turn-helix transcriptional regulator</fullName>
    </submittedName>
</protein>
<sequence length="169" mass="19312">MSTVSEVSPEDWAVWSDYYRAGRELTRAFDKRLLDDAGISHPEYLVMLTLWQAPEHHLRTGELADDLAWEKSRVSHQVTRMVARGLLDRRECATDARGVWVGLTAEGRRTLLRATRDHTTAIREWFFDVLSDEEKHIIQQASQRMRAKLLTDGVAPLPREREASEAGAA</sequence>
<gene>
    <name evidence="2" type="ORF">FLP23_02500</name>
</gene>
<feature type="domain" description="HTH marR-type" evidence="1">
    <location>
        <begin position="11"/>
        <end position="147"/>
    </location>
</feature>
<dbReference type="RefSeq" id="WP_149324413.1">
    <property type="nucleotide sequence ID" value="NZ_CP043504.1"/>
</dbReference>
<dbReference type="InterPro" id="IPR039422">
    <property type="entry name" value="MarR/SlyA-like"/>
</dbReference>
<evidence type="ECO:0000259" key="1">
    <source>
        <dbReference type="PROSITE" id="PS50995"/>
    </source>
</evidence>
<dbReference type="OrthoDB" id="8635520at2"/>
<dbReference type="KEGG" id="lyk:FLP23_02500"/>
<organism evidence="2 3">
    <name type="scientific">Protaetiibacter larvae</name>
    <dbReference type="NCBI Taxonomy" id="2592654"/>
    <lineage>
        <taxon>Bacteria</taxon>
        <taxon>Bacillati</taxon>
        <taxon>Actinomycetota</taxon>
        <taxon>Actinomycetes</taxon>
        <taxon>Micrococcales</taxon>
        <taxon>Microbacteriaceae</taxon>
        <taxon>Protaetiibacter</taxon>
    </lineage>
</organism>
<evidence type="ECO:0000313" key="2">
    <source>
        <dbReference type="EMBL" id="QEO08982.1"/>
    </source>
</evidence>
<dbReference type="Gene3D" id="1.10.10.10">
    <property type="entry name" value="Winged helix-like DNA-binding domain superfamily/Winged helix DNA-binding domain"/>
    <property type="match status" value="1"/>
</dbReference>